<name>A0A5B8VWE6_9SPHI</name>
<reference evidence="1 2" key="1">
    <citation type="journal article" date="2013" name="J. Microbiol.">
        <title>Mucilaginibacter ginsenosidivorax sp. nov., with ginsenoside converting activity isolated from sediment.</title>
        <authorList>
            <person name="Kim J.K."/>
            <person name="Choi T.E."/>
            <person name="Liu Q.M."/>
            <person name="Park H.Y."/>
            <person name="Yi T.H."/>
            <person name="Yoon M.H."/>
            <person name="Kim S.C."/>
            <person name="Im W.T."/>
        </authorList>
    </citation>
    <scope>NUCLEOTIDE SEQUENCE [LARGE SCALE GENOMIC DNA]</scope>
    <source>
        <strain evidence="1 2">KHI28</strain>
    </source>
</reference>
<dbReference type="EMBL" id="CP042437">
    <property type="protein sequence ID" value="QEC75860.1"/>
    <property type="molecule type" value="Genomic_DNA"/>
</dbReference>
<protein>
    <submittedName>
        <fullName evidence="1">Uncharacterized protein</fullName>
    </submittedName>
</protein>
<sequence>MNGIKKTVGFLISCLSSPLSVDMLIKRFCWITFLFPCIAFAQKPQDLMPPSLAVYLKNDIRIEPHVGPIPNSYDLALKANEKLMEAQRQYTFANTKTKALSSTLSYGNNLISKYIPALKDVNPIEALFEFTANEWTEHANNQDKQQFQTTIEKTFSEYTSAYLQSKPDATATDVSQHFSKFVKSDLVSSENYPIVGKKIDAFLLDYIAVNEKRFDDLQTIVKGKLSGHQNGSISFDEKLSKIKGDLKTENKLAFAKLEKNHWQKLVEYQKSFDNLQSNVINNYKNVYKDINEMKAEVVKNTNEITQNKNDIKRLSVKLASVVNDVEESKKATIDLNVKTEKNRRLIDENVYKTNVIAGVLYNNVDVKGKLQLLETGAVKVADLEKEKHRLKRIDKIESAERYFAIGNQTVELANNIGLSDADADHMGKIIKALSATAKIAKAYETGDVLAGIEGINMGFEVFGKKKAQPNPEFKALMEQFAAVNIKLNVIDKKIDTLSIKLSRMMDMQIALHEETTDQLTQIQRQLDKIEKKADYQIHLLTANNINGINQDFPIEIKRKTDTCRSLSGLRNNWLGIDRLFTVLNAIYNNTIDTNIASKPFLHYNTTDKGSHIQLDLYNPQLEILKTLRNSNSDNASLFYSSLTLLAAKCGSSNDIYNEFMSSKFAKKERPALTKIDLDDLLQPKEITRLTELLLALEPYLYFGEAGSNFKTLPYQEFSKIINAKNESAQLRFKNMLFFCNTALIQQNILNGGPNMELFYQYLVRGMPVDEDTQKNIVKVLNEKNNYYFQSNLSTYILHNAFGGNQTLFNLFNNVYSNSANNESLRKLNDFLHIPNGLLFVGDQKRLFLKLSIPGKSEINLPVQTPLTIFNNDMVYPSDVYDLLDTKVKLTNRLIEYDFIKKTKNVKGLSDAIYSNIYKN</sequence>
<dbReference type="KEGG" id="mgk:FSB76_07835"/>
<dbReference type="Proteomes" id="UP000321362">
    <property type="component" value="Chromosome"/>
</dbReference>
<dbReference type="RefSeq" id="WP_147053046.1">
    <property type="nucleotide sequence ID" value="NZ_CP042437.1"/>
</dbReference>
<gene>
    <name evidence="1" type="ORF">FSB76_07835</name>
</gene>
<evidence type="ECO:0000313" key="1">
    <source>
        <dbReference type="EMBL" id="QEC75860.1"/>
    </source>
</evidence>
<proteinExistence type="predicted"/>
<evidence type="ECO:0000313" key="2">
    <source>
        <dbReference type="Proteomes" id="UP000321362"/>
    </source>
</evidence>
<dbReference type="OrthoDB" id="1150046at2"/>
<keyword evidence="2" id="KW-1185">Reference proteome</keyword>
<organism evidence="1 2">
    <name type="scientific">Mucilaginibacter ginsenosidivorax</name>
    <dbReference type="NCBI Taxonomy" id="862126"/>
    <lineage>
        <taxon>Bacteria</taxon>
        <taxon>Pseudomonadati</taxon>
        <taxon>Bacteroidota</taxon>
        <taxon>Sphingobacteriia</taxon>
        <taxon>Sphingobacteriales</taxon>
        <taxon>Sphingobacteriaceae</taxon>
        <taxon>Mucilaginibacter</taxon>
    </lineage>
</organism>
<dbReference type="AlphaFoldDB" id="A0A5B8VWE6"/>
<accession>A0A5B8VWE6</accession>